<dbReference type="GO" id="GO:0000175">
    <property type="term" value="F:3'-5'-RNA exonuclease activity"/>
    <property type="evidence" value="ECO:0007669"/>
    <property type="project" value="TreeGrafter"/>
</dbReference>
<dbReference type="Gene3D" id="3.60.10.10">
    <property type="entry name" value="Endonuclease/exonuclease/phosphatase"/>
    <property type="match status" value="1"/>
</dbReference>
<evidence type="ECO:0000313" key="1">
    <source>
        <dbReference type="EMBL" id="KAJ1373122.1"/>
    </source>
</evidence>
<evidence type="ECO:0000313" key="2">
    <source>
        <dbReference type="Proteomes" id="UP001196413"/>
    </source>
</evidence>
<dbReference type="PANTHER" id="PTHR12121:SF34">
    <property type="entry name" value="PROTEIN ANGEL"/>
    <property type="match status" value="1"/>
</dbReference>
<dbReference type="AlphaFoldDB" id="A0AAD5RBB0"/>
<dbReference type="Proteomes" id="UP001196413">
    <property type="component" value="Unassembled WGS sequence"/>
</dbReference>
<dbReference type="InterPro" id="IPR050410">
    <property type="entry name" value="CCR4/nocturin_mRNA_transcr"/>
</dbReference>
<comment type="caution">
    <text evidence="1">The sequence shown here is derived from an EMBL/GenBank/DDBJ whole genome shotgun (WGS) entry which is preliminary data.</text>
</comment>
<feature type="non-terminal residue" evidence="1">
    <location>
        <position position="1"/>
    </location>
</feature>
<keyword evidence="2" id="KW-1185">Reference proteome</keyword>
<accession>A0AAD5RBB0</accession>
<sequence length="174" mass="19877">QILRLKCKETGQEFIFTNKHLLFNQAQGDIKIGRLAMLIAYIDEKLTKSRRPVIISDDLNIEPLSYVYTYINDSSCRCEAALRITGQGLCGGPYVEAENILPLIANIGRDSMFISKEANRQAVSADHFTHPLRLTSVYHHFTTNGEKEVSKYHKEVANPDFIFYSVKKKMKIYS</sequence>
<dbReference type="PANTHER" id="PTHR12121">
    <property type="entry name" value="CARBON CATABOLITE REPRESSOR PROTEIN 4"/>
    <property type="match status" value="1"/>
</dbReference>
<proteinExistence type="predicted"/>
<dbReference type="InterPro" id="IPR036691">
    <property type="entry name" value="Endo/exonu/phosph_ase_sf"/>
</dbReference>
<protein>
    <submittedName>
        <fullName evidence="1">Uncharacterized protein</fullName>
    </submittedName>
</protein>
<reference evidence="1" key="1">
    <citation type="submission" date="2021-06" db="EMBL/GenBank/DDBJ databases">
        <title>Parelaphostrongylus tenuis whole genome reference sequence.</title>
        <authorList>
            <person name="Garwood T.J."/>
            <person name="Larsen P.A."/>
            <person name="Fountain-Jones N.M."/>
            <person name="Garbe J.R."/>
            <person name="Macchietto M.G."/>
            <person name="Kania S.A."/>
            <person name="Gerhold R.W."/>
            <person name="Richards J.E."/>
            <person name="Wolf T.M."/>
        </authorList>
    </citation>
    <scope>NUCLEOTIDE SEQUENCE</scope>
    <source>
        <strain evidence="1">MNPRO001-30</strain>
        <tissue evidence="1">Meninges</tissue>
    </source>
</reference>
<organism evidence="1 2">
    <name type="scientific">Parelaphostrongylus tenuis</name>
    <name type="common">Meningeal worm</name>
    <dbReference type="NCBI Taxonomy" id="148309"/>
    <lineage>
        <taxon>Eukaryota</taxon>
        <taxon>Metazoa</taxon>
        <taxon>Ecdysozoa</taxon>
        <taxon>Nematoda</taxon>
        <taxon>Chromadorea</taxon>
        <taxon>Rhabditida</taxon>
        <taxon>Rhabditina</taxon>
        <taxon>Rhabditomorpha</taxon>
        <taxon>Strongyloidea</taxon>
        <taxon>Metastrongylidae</taxon>
        <taxon>Parelaphostrongylus</taxon>
    </lineage>
</organism>
<dbReference type="EMBL" id="JAHQIW010007232">
    <property type="protein sequence ID" value="KAJ1373122.1"/>
    <property type="molecule type" value="Genomic_DNA"/>
</dbReference>
<dbReference type="SUPFAM" id="SSF56219">
    <property type="entry name" value="DNase I-like"/>
    <property type="match status" value="1"/>
</dbReference>
<feature type="non-terminal residue" evidence="1">
    <location>
        <position position="174"/>
    </location>
</feature>
<name>A0AAD5RBB0_PARTN</name>
<gene>
    <name evidence="1" type="ORF">KIN20_035458</name>
</gene>